<dbReference type="EMBL" id="MN617151">
    <property type="protein sequence ID" value="QJT73699.1"/>
    <property type="molecule type" value="Genomic_RNA"/>
</dbReference>
<organism evidence="2 3">
    <name type="scientific">Botrytis cinerea negative-stranded RNA virus 4</name>
    <dbReference type="NCBI Taxonomy" id="2735939"/>
    <lineage>
        <taxon>Viruses</taxon>
        <taxon>Riboviria</taxon>
        <taxon>Orthornavirae</taxon>
        <taxon>Negarnaviricota</taxon>
        <taxon>Haploviricotina</taxon>
        <taxon>Monjiviricetes</taxon>
        <taxon>Mononegavirales</taxon>
        <taxon>Mymonaviridae</taxon>
        <taxon>Sclerotimonavirus</taxon>
        <taxon>Sclerotimonavirus betabotrytidis</taxon>
    </lineage>
</organism>
<dbReference type="RefSeq" id="YP_010800329.1">
    <property type="nucleotide sequence ID" value="NC_076844.1"/>
</dbReference>
<feature type="compositionally biased region" description="Basic and acidic residues" evidence="1">
    <location>
        <begin position="155"/>
        <end position="180"/>
    </location>
</feature>
<sequence length="180" mass="20420">MTSYKDKINSLLIRMNMVEQRVLLDESVILGLKSRIEELTAEVERLGKNDDSSALMLNQIGLALYEIDKQFNPNASVSHELSSLSGSDALAKIGQKLNKILSHVNETKVRGKTIADSLDNVLHRARERSSSKEHRSHEKPSRRSESTSSTQRLHHSVEPRIEHRSDHKFDSKDKTLSPKR</sequence>
<feature type="region of interest" description="Disordered" evidence="1">
    <location>
        <begin position="125"/>
        <end position="180"/>
    </location>
</feature>
<keyword evidence="3" id="KW-1185">Reference proteome</keyword>
<reference evidence="2" key="1">
    <citation type="journal article" date="2021" name="MBio">
        <title>Novel Mycoviruses Discovered in the Mycovirome of a Necrotrophic Fungus.</title>
        <authorList>
            <person name="Ruiz-Padilla A."/>
            <person name="Rodriguez-Romero J."/>
            <person name="Gomez-Cid I."/>
            <person name="Pacifico D."/>
            <person name="Ayllon M.A."/>
        </authorList>
    </citation>
    <scope>NUCLEOTIDE SEQUENCE</scope>
    <source>
        <strain evidence="2">BCS12_DN161</strain>
    </source>
</reference>
<evidence type="ECO:0000256" key="1">
    <source>
        <dbReference type="SAM" id="MobiDB-lite"/>
    </source>
</evidence>
<dbReference type="KEGG" id="vg:80538914"/>
<evidence type="ECO:0000313" key="2">
    <source>
        <dbReference type="EMBL" id="QJT73699.1"/>
    </source>
</evidence>
<dbReference type="Proteomes" id="UP000830420">
    <property type="component" value="Segment"/>
</dbReference>
<feature type="compositionally biased region" description="Basic and acidic residues" evidence="1">
    <location>
        <begin position="125"/>
        <end position="145"/>
    </location>
</feature>
<evidence type="ECO:0000313" key="3">
    <source>
        <dbReference type="Proteomes" id="UP000830420"/>
    </source>
</evidence>
<dbReference type="GeneID" id="80538914"/>
<protein>
    <submittedName>
        <fullName evidence="2">Uncharacterized protein</fullName>
    </submittedName>
</protein>
<accession>A0AAE7AJZ1</accession>
<proteinExistence type="predicted"/>
<name>A0AAE7AJZ1_9MONO</name>